<name>A0A0J7XNY6_9SPHN</name>
<dbReference type="EMBL" id="JACT01000005">
    <property type="protein sequence ID" value="KMS53392.1"/>
    <property type="molecule type" value="Genomic_DNA"/>
</dbReference>
<comment type="caution">
    <text evidence="1">The sequence shown here is derived from an EMBL/GenBank/DDBJ whole genome shotgun (WGS) entry which is preliminary data.</text>
</comment>
<dbReference type="AlphaFoldDB" id="A0A0J7XNY6"/>
<sequence>MDFLPLPMKLEDLLACAVHPKLWQFIHEVHGPVLVSLIQNESHLFWNIAT</sequence>
<evidence type="ECO:0000313" key="2">
    <source>
        <dbReference type="Proteomes" id="UP000052232"/>
    </source>
</evidence>
<evidence type="ECO:0000313" key="1">
    <source>
        <dbReference type="EMBL" id="KMS53392.1"/>
    </source>
</evidence>
<keyword evidence="2" id="KW-1185">Reference proteome</keyword>
<accession>A0A0J7XNY6</accession>
<dbReference type="STRING" id="1420583.V473_20175"/>
<gene>
    <name evidence="1" type="ORF">V473_20175</name>
</gene>
<proteinExistence type="predicted"/>
<reference evidence="1 2" key="1">
    <citation type="journal article" date="2015" name="G3 (Bethesda)">
        <title>Insights into Ongoing Evolution of the Hexachlorocyclohexane Catabolic Pathway from Comparative Genomics of Ten Sphingomonadaceae Strains.</title>
        <authorList>
            <person name="Pearce S.L."/>
            <person name="Oakeshott J.G."/>
            <person name="Pandey G."/>
        </authorList>
    </citation>
    <scope>NUCLEOTIDE SEQUENCE [LARGE SCALE GENOMIC DNA]</scope>
    <source>
        <strain evidence="1 2">LL01</strain>
    </source>
</reference>
<dbReference type="PATRIC" id="fig|1420583.3.peg.3845"/>
<dbReference type="Proteomes" id="UP000052232">
    <property type="component" value="Unassembled WGS sequence"/>
</dbReference>
<organism evidence="1 2">
    <name type="scientific">Sphingobium cupriresistens LL01</name>
    <dbReference type="NCBI Taxonomy" id="1420583"/>
    <lineage>
        <taxon>Bacteria</taxon>
        <taxon>Pseudomonadati</taxon>
        <taxon>Pseudomonadota</taxon>
        <taxon>Alphaproteobacteria</taxon>
        <taxon>Sphingomonadales</taxon>
        <taxon>Sphingomonadaceae</taxon>
        <taxon>Sphingobium</taxon>
    </lineage>
</organism>
<protein>
    <submittedName>
        <fullName evidence="1">Uncharacterized protein</fullName>
    </submittedName>
</protein>